<feature type="transmembrane region" description="Helical" evidence="7">
    <location>
        <begin position="32"/>
        <end position="53"/>
    </location>
</feature>
<keyword evidence="5 7" id="KW-1133">Transmembrane helix</keyword>
<dbReference type="Pfam" id="PF03547">
    <property type="entry name" value="Mem_trans"/>
    <property type="match status" value="1"/>
</dbReference>
<keyword evidence="6 7" id="KW-0472">Membrane</keyword>
<dbReference type="RefSeq" id="WP_024904351.1">
    <property type="nucleotide sequence ID" value="NZ_CADFGU010000003.1"/>
</dbReference>
<dbReference type="OrthoDB" id="8683688at2"/>
<accession>A0A0F5JWX7</accession>
<sequence length="326" mass="34492">MLAVFHALSPIVLLIAVGYLAGRVGWVKSTSLGDFSNIVFCVLAPALLFRTMSKVHVAELDFRPVAMYFFAMWVVFFAVFLQQGRNRRGAVMGLASTFSNTLMIGVPLVNIAFGDAGLVTLFALISVHAFIMLTMVTVVLEFVVVNERSALAIAAGATVPIGVARWRHLMRTVAKAMKGSILHPIPLPILCGIAYGLTGLPVPTLVDEPLKILGNAFSPMALVLVGVTLASSPVTSGLKAAFTLAVMKNLVHPAVFIVTGLLLGLTGLPFKVMAVVASLPIGANVYLFAVRYRTAETEVTASVALSTILGVATTALSMGIAQWLPN</sequence>
<gene>
    <name evidence="8" type="ORF">WM40_19060</name>
</gene>
<feature type="transmembrane region" description="Helical" evidence="7">
    <location>
        <begin position="90"/>
        <end position="109"/>
    </location>
</feature>
<dbReference type="InterPro" id="IPR004776">
    <property type="entry name" value="Mem_transp_PIN-like"/>
</dbReference>
<evidence type="ECO:0000256" key="1">
    <source>
        <dbReference type="ARBA" id="ARBA00004141"/>
    </source>
</evidence>
<reference evidence="8 9" key="1">
    <citation type="submission" date="2015-03" db="EMBL/GenBank/DDBJ databases">
        <title>Draft Genome Sequence of Burkholderia andropogonis type strain ICMP2807, isolated from Sorghum bicolor.</title>
        <authorList>
            <person name="Lopes-Santos L."/>
            <person name="Castro D.B."/>
            <person name="Ottoboni L.M."/>
            <person name="Park D."/>
            <person name="Weirc B.S."/>
            <person name="Destefano S.A."/>
        </authorList>
    </citation>
    <scope>NUCLEOTIDE SEQUENCE [LARGE SCALE GENOMIC DNA]</scope>
    <source>
        <strain evidence="8 9">ICMP2807</strain>
    </source>
</reference>
<feature type="transmembrane region" description="Helical" evidence="7">
    <location>
        <begin position="65"/>
        <end position="84"/>
    </location>
</feature>
<dbReference type="AlphaFoldDB" id="A0A0F5JWX7"/>
<comment type="caution">
    <text evidence="8">The sequence shown here is derived from an EMBL/GenBank/DDBJ whole genome shotgun (WGS) entry which is preliminary data.</text>
</comment>
<evidence type="ECO:0000313" key="9">
    <source>
        <dbReference type="Proteomes" id="UP000033618"/>
    </source>
</evidence>
<evidence type="ECO:0000256" key="7">
    <source>
        <dbReference type="SAM" id="Phobius"/>
    </source>
</evidence>
<dbReference type="PANTHER" id="PTHR36838">
    <property type="entry name" value="AUXIN EFFLUX CARRIER FAMILY PROTEIN"/>
    <property type="match status" value="1"/>
</dbReference>
<evidence type="ECO:0000256" key="2">
    <source>
        <dbReference type="ARBA" id="ARBA00022448"/>
    </source>
</evidence>
<dbReference type="PANTHER" id="PTHR36838:SF3">
    <property type="entry name" value="TRANSPORTER AUXIN EFFLUX CARRIER EC FAMILY"/>
    <property type="match status" value="1"/>
</dbReference>
<feature type="transmembrane region" description="Helical" evidence="7">
    <location>
        <begin position="121"/>
        <end position="143"/>
    </location>
</feature>
<evidence type="ECO:0000256" key="5">
    <source>
        <dbReference type="ARBA" id="ARBA00022989"/>
    </source>
</evidence>
<evidence type="ECO:0000256" key="3">
    <source>
        <dbReference type="ARBA" id="ARBA00022475"/>
    </source>
</evidence>
<dbReference type="GO" id="GO:0055085">
    <property type="term" value="P:transmembrane transport"/>
    <property type="evidence" value="ECO:0007669"/>
    <property type="project" value="InterPro"/>
</dbReference>
<dbReference type="STRING" id="28092.WM40_19060"/>
<feature type="transmembrane region" description="Helical" evidence="7">
    <location>
        <begin position="212"/>
        <end position="230"/>
    </location>
</feature>
<protein>
    <submittedName>
        <fullName evidence="8">Transporter</fullName>
    </submittedName>
</protein>
<evidence type="ECO:0000256" key="6">
    <source>
        <dbReference type="ARBA" id="ARBA00023136"/>
    </source>
</evidence>
<feature type="transmembrane region" description="Helical" evidence="7">
    <location>
        <begin position="187"/>
        <end position="206"/>
    </location>
</feature>
<evidence type="ECO:0000313" key="8">
    <source>
        <dbReference type="EMBL" id="KKB62124.1"/>
    </source>
</evidence>
<feature type="transmembrane region" description="Helical" evidence="7">
    <location>
        <begin position="242"/>
        <end position="264"/>
    </location>
</feature>
<dbReference type="GO" id="GO:0016020">
    <property type="term" value="C:membrane"/>
    <property type="evidence" value="ECO:0007669"/>
    <property type="project" value="UniProtKB-SubCell"/>
</dbReference>
<feature type="transmembrane region" description="Helical" evidence="7">
    <location>
        <begin position="7"/>
        <end position="26"/>
    </location>
</feature>
<dbReference type="EMBL" id="LAQU01000024">
    <property type="protein sequence ID" value="KKB62124.1"/>
    <property type="molecule type" value="Genomic_DNA"/>
</dbReference>
<feature type="transmembrane region" description="Helical" evidence="7">
    <location>
        <begin position="270"/>
        <end position="289"/>
    </location>
</feature>
<keyword evidence="3" id="KW-1003">Cell membrane</keyword>
<proteinExistence type="predicted"/>
<keyword evidence="9" id="KW-1185">Reference proteome</keyword>
<comment type="subcellular location">
    <subcellularLocation>
        <location evidence="1">Membrane</location>
        <topology evidence="1">Multi-pass membrane protein</topology>
    </subcellularLocation>
</comment>
<dbReference type="Proteomes" id="UP000033618">
    <property type="component" value="Unassembled WGS sequence"/>
</dbReference>
<evidence type="ECO:0000256" key="4">
    <source>
        <dbReference type="ARBA" id="ARBA00022692"/>
    </source>
</evidence>
<organism evidence="8 9">
    <name type="scientific">Robbsia andropogonis</name>
    <dbReference type="NCBI Taxonomy" id="28092"/>
    <lineage>
        <taxon>Bacteria</taxon>
        <taxon>Pseudomonadati</taxon>
        <taxon>Pseudomonadota</taxon>
        <taxon>Betaproteobacteria</taxon>
        <taxon>Burkholderiales</taxon>
        <taxon>Burkholderiaceae</taxon>
        <taxon>Robbsia</taxon>
    </lineage>
</organism>
<name>A0A0F5JWX7_9BURK</name>
<feature type="transmembrane region" description="Helical" evidence="7">
    <location>
        <begin position="301"/>
        <end position="324"/>
    </location>
</feature>
<keyword evidence="4 7" id="KW-0812">Transmembrane</keyword>
<keyword evidence="2" id="KW-0813">Transport</keyword>